<name>A0AAW0Q5B2_9PEZI</name>
<proteinExistence type="predicted"/>
<protein>
    <submittedName>
        <fullName evidence="1">Uncharacterized protein</fullName>
    </submittedName>
</protein>
<dbReference type="EMBL" id="JAQQWP010000011">
    <property type="protein sequence ID" value="KAK8095821.1"/>
    <property type="molecule type" value="Genomic_DNA"/>
</dbReference>
<gene>
    <name evidence="1" type="ORF">PG999_013843</name>
</gene>
<organism evidence="1 2">
    <name type="scientific">Apiospora kogelbergensis</name>
    <dbReference type="NCBI Taxonomy" id="1337665"/>
    <lineage>
        <taxon>Eukaryota</taxon>
        <taxon>Fungi</taxon>
        <taxon>Dikarya</taxon>
        <taxon>Ascomycota</taxon>
        <taxon>Pezizomycotina</taxon>
        <taxon>Sordariomycetes</taxon>
        <taxon>Xylariomycetidae</taxon>
        <taxon>Amphisphaeriales</taxon>
        <taxon>Apiosporaceae</taxon>
        <taxon>Apiospora</taxon>
    </lineage>
</organism>
<dbReference type="AlphaFoldDB" id="A0AAW0Q5B2"/>
<reference evidence="1 2" key="1">
    <citation type="submission" date="2023-01" db="EMBL/GenBank/DDBJ databases">
        <title>Analysis of 21 Apiospora genomes using comparative genomics revels a genus with tremendous synthesis potential of carbohydrate active enzymes and secondary metabolites.</title>
        <authorList>
            <person name="Sorensen T."/>
        </authorList>
    </citation>
    <scope>NUCLEOTIDE SEQUENCE [LARGE SCALE GENOMIC DNA]</scope>
    <source>
        <strain evidence="1 2">CBS 117206</strain>
    </source>
</reference>
<sequence length="222" mass="24609">MVLYVSPGYYKEDSEQHNAKKANHRTHSLVANILKDATIDQASKFICELQCAKGPGALLTANVVAFIKGTQDANQEDAYDLRLRPTPTTYAYDLRLRPTPTTYAFRPHNSSTLTIELGNLNTETQEHNTHTQQYKETSGSHINLLYFPLLTTSITAATDLFSTLLPITTPLTPLFLLSSSSSSQSLAHLTLSCPLPLPQPATKDSDLPCHLDPHFSRIRPFL</sequence>
<dbReference type="Proteomes" id="UP001392437">
    <property type="component" value="Unassembled WGS sequence"/>
</dbReference>
<evidence type="ECO:0000313" key="2">
    <source>
        <dbReference type="Proteomes" id="UP001392437"/>
    </source>
</evidence>
<evidence type="ECO:0000313" key="1">
    <source>
        <dbReference type="EMBL" id="KAK8095821.1"/>
    </source>
</evidence>
<keyword evidence="2" id="KW-1185">Reference proteome</keyword>
<accession>A0AAW0Q5B2</accession>
<comment type="caution">
    <text evidence="1">The sequence shown here is derived from an EMBL/GenBank/DDBJ whole genome shotgun (WGS) entry which is preliminary data.</text>
</comment>